<dbReference type="PANTHER" id="PTHR46165:SF2">
    <property type="entry name" value="SET AND MYND DOMAIN-CONTAINING PROTEIN 4"/>
    <property type="match status" value="1"/>
</dbReference>
<dbReference type="InterPro" id="IPR044421">
    <property type="entry name" value="SMYD4_SET"/>
</dbReference>
<keyword evidence="9 14" id="KW-0812">Transmembrane</keyword>
<dbReference type="PROSITE" id="PS50280">
    <property type="entry name" value="SET"/>
    <property type="match status" value="1"/>
</dbReference>
<keyword evidence="17" id="KW-1185">Reference proteome</keyword>
<dbReference type="Pfam" id="PF08395">
    <property type="entry name" value="7tm_7"/>
    <property type="match status" value="1"/>
</dbReference>
<comment type="catalytic activity">
    <reaction evidence="13">
        <text>L-lysyl-[protein] + S-adenosyl-L-methionine = N(6)-methyl-L-lysyl-[protein] + S-adenosyl-L-homocysteine + H(+)</text>
        <dbReference type="Rhea" id="RHEA:51736"/>
        <dbReference type="Rhea" id="RHEA-COMP:9752"/>
        <dbReference type="Rhea" id="RHEA-COMP:13053"/>
        <dbReference type="ChEBI" id="CHEBI:15378"/>
        <dbReference type="ChEBI" id="CHEBI:29969"/>
        <dbReference type="ChEBI" id="CHEBI:57856"/>
        <dbReference type="ChEBI" id="CHEBI:59789"/>
        <dbReference type="ChEBI" id="CHEBI:61929"/>
    </reaction>
</comment>
<feature type="transmembrane region" description="Helical" evidence="14">
    <location>
        <begin position="941"/>
        <end position="963"/>
    </location>
</feature>
<dbReference type="InterPro" id="IPR052097">
    <property type="entry name" value="SET-MYND_domain_protein"/>
</dbReference>
<comment type="caution">
    <text evidence="16">The sequence shown here is derived from an EMBL/GenBank/DDBJ whole genome shotgun (WGS) entry which is preliminary data.</text>
</comment>
<evidence type="ECO:0000256" key="5">
    <source>
        <dbReference type="ARBA" id="ARBA00022490"/>
    </source>
</evidence>
<evidence type="ECO:0000256" key="10">
    <source>
        <dbReference type="ARBA" id="ARBA00022989"/>
    </source>
</evidence>
<dbReference type="GO" id="GO:0032259">
    <property type="term" value="P:methylation"/>
    <property type="evidence" value="ECO:0007669"/>
    <property type="project" value="UniProtKB-KW"/>
</dbReference>
<dbReference type="InterPro" id="IPR001214">
    <property type="entry name" value="SET_dom"/>
</dbReference>
<evidence type="ECO:0000256" key="2">
    <source>
        <dbReference type="ARBA" id="ARBA00004496"/>
    </source>
</evidence>
<dbReference type="GO" id="GO:0050909">
    <property type="term" value="P:sensory perception of taste"/>
    <property type="evidence" value="ECO:0007669"/>
    <property type="project" value="InterPro"/>
</dbReference>
<dbReference type="GO" id="GO:0008276">
    <property type="term" value="F:protein methyltransferase activity"/>
    <property type="evidence" value="ECO:0007669"/>
    <property type="project" value="UniProtKB-ARBA"/>
</dbReference>
<evidence type="ECO:0000256" key="3">
    <source>
        <dbReference type="ARBA" id="ARBA00004651"/>
    </source>
</evidence>
<evidence type="ECO:0000256" key="9">
    <source>
        <dbReference type="ARBA" id="ARBA00022692"/>
    </source>
</evidence>
<dbReference type="GO" id="GO:0005737">
    <property type="term" value="C:cytoplasm"/>
    <property type="evidence" value="ECO:0007669"/>
    <property type="project" value="UniProtKB-SubCell"/>
</dbReference>
<accession>A0A226ES79</accession>
<keyword evidence="7" id="KW-0808">Transferase</keyword>
<keyword evidence="8" id="KW-0949">S-adenosyl-L-methionine</keyword>
<dbReference type="GO" id="GO:0008757">
    <property type="term" value="F:S-adenosylmethionine-dependent methyltransferase activity"/>
    <property type="evidence" value="ECO:0007669"/>
    <property type="project" value="UniProtKB-ARBA"/>
</dbReference>
<dbReference type="AlphaFoldDB" id="A0A226ES79"/>
<feature type="transmembrane region" description="Helical" evidence="14">
    <location>
        <begin position="664"/>
        <end position="686"/>
    </location>
</feature>
<dbReference type="InterPro" id="IPR013604">
    <property type="entry name" value="7TM_chemorcpt"/>
</dbReference>
<evidence type="ECO:0000256" key="13">
    <source>
        <dbReference type="ARBA" id="ARBA00048985"/>
    </source>
</evidence>
<evidence type="ECO:0000256" key="1">
    <source>
        <dbReference type="ARBA" id="ARBA00004123"/>
    </source>
</evidence>
<evidence type="ECO:0000256" key="12">
    <source>
        <dbReference type="ARBA" id="ARBA00023242"/>
    </source>
</evidence>
<dbReference type="OrthoDB" id="8297814at2759"/>
<dbReference type="Pfam" id="PF00856">
    <property type="entry name" value="SET"/>
    <property type="match status" value="1"/>
</dbReference>
<gene>
    <name evidence="16" type="ORF">Fcan01_04894</name>
</gene>
<keyword evidence="5" id="KW-0963">Cytoplasm</keyword>
<reference evidence="16 17" key="1">
    <citation type="submission" date="2015-12" db="EMBL/GenBank/DDBJ databases">
        <title>The genome of Folsomia candida.</title>
        <authorList>
            <person name="Faddeeva A."/>
            <person name="Derks M.F."/>
            <person name="Anvar Y."/>
            <person name="Smit S."/>
            <person name="Van Straalen N."/>
            <person name="Roelofs D."/>
        </authorList>
    </citation>
    <scope>NUCLEOTIDE SEQUENCE [LARGE SCALE GENOMIC DNA]</scope>
    <source>
        <strain evidence="16 17">VU population</strain>
        <tissue evidence="16">Whole body</tissue>
    </source>
</reference>
<comment type="subcellular location">
    <subcellularLocation>
        <location evidence="3">Cell membrane</location>
        <topology evidence="3">Multi-pass membrane protein</topology>
    </subcellularLocation>
    <subcellularLocation>
        <location evidence="2">Cytoplasm</location>
    </subcellularLocation>
    <subcellularLocation>
        <location evidence="1">Nucleus</location>
    </subcellularLocation>
</comment>
<evidence type="ECO:0000259" key="15">
    <source>
        <dbReference type="PROSITE" id="PS50280"/>
    </source>
</evidence>
<evidence type="ECO:0000256" key="14">
    <source>
        <dbReference type="SAM" id="Phobius"/>
    </source>
</evidence>
<proteinExistence type="predicted"/>
<feature type="transmembrane region" description="Helical" evidence="14">
    <location>
        <begin position="873"/>
        <end position="891"/>
    </location>
</feature>
<evidence type="ECO:0000256" key="7">
    <source>
        <dbReference type="ARBA" id="ARBA00022679"/>
    </source>
</evidence>
<dbReference type="Gene3D" id="1.10.220.160">
    <property type="match status" value="1"/>
</dbReference>
<evidence type="ECO:0000256" key="6">
    <source>
        <dbReference type="ARBA" id="ARBA00022603"/>
    </source>
</evidence>
<sequence>MYAYNRNLKLIREWVHYYLSHLTPNNSSVITQRRAHVRMDPIKEQLIKVIYNGEDFEDSSHLKLLYESFHKNSAQDNIDIDQIHKDNDEQTSCGQGLEQLDRILEMKRYFKWVSIPSGFHTRFQKCPIISTYLRELAFKQQFSTEQDETKSQQKALRGYNLAIAFAPPDSAEITLALEKRASLLLQLGYPELAQFDIHAVASNPAYPLKSMKSAQKLIDLQTRCSALVHSRSKKAQTIRRNVEARFVENNFYHIRSRNSRVENVSECCNIDYDPYCGRRIVVTRNVEPGEVLLVDEPYSIILERILNWDLEHCSNCSRPVISGVACDCCTFAWFCSTSCKIESTRGPHKYEKYLSYLKSSKIMSLKGILAARLLFKVGPEELYKIFTTKNESYFQPSNASGEEKGFSPNGVYTAKSYLPIFHLISHMNVDILKAKSNAFKALILTNLIDDTSQFFSRVKYNEDFLEFKDFIASLLLRHMEAIEYNAITLSQLVNNPSSNNNLQSSTLRYGGGVYPVLCLVNHSCDPNSVPVRSLKYLKTSVIAMKPLQPGDEVTFSYAPHFAHMETHERRKFLLDRYNFKCQCEACLSWWEPDTKTILVPESQCNACGRFLLSVVYFELFQTVTNSFYRIAFCIMLWSKQEKVVKVMEFSGDLAAPSDKVVQRIYPFTIFLCVMYTSMALACGTLGDEYASHAMTNDGSGAASSSSRWTPTSFLMASSAKAKYSLFLSTSVLPNAKNKNDTIPGTTTTDMNIGDVLFGIVGMAMSIARNLCTFHSNLFLLLMTLSLASHVKALYSLITPPQEASSTPKMRHLQANLPVQVVLSKYKGLKELSNLFNATFGHLMLLYVLTSIATIATYLDSVIVEPDLFTKIRIVWSTNTFIIILTVGSNICNQISELKTWLSKEDNCQQLPLSHLVILLNELNDNPVGVSGMGLFTIHYKFVTGLVSTLVTYFIIMLQFQVAAREVQD</sequence>
<dbReference type="GO" id="GO:0005634">
    <property type="term" value="C:nucleus"/>
    <property type="evidence" value="ECO:0007669"/>
    <property type="project" value="UniProtKB-SubCell"/>
</dbReference>
<dbReference type="EMBL" id="LNIX01000002">
    <property type="protein sequence ID" value="OXA60473.1"/>
    <property type="molecule type" value="Genomic_DNA"/>
</dbReference>
<keyword evidence="6" id="KW-0489">Methyltransferase</keyword>
<feature type="domain" description="SET" evidence="15">
    <location>
        <begin position="262"/>
        <end position="558"/>
    </location>
</feature>
<keyword evidence="10 14" id="KW-1133">Transmembrane helix</keyword>
<feature type="transmembrane region" description="Helical" evidence="14">
    <location>
        <begin position="834"/>
        <end position="858"/>
    </location>
</feature>
<evidence type="ECO:0000256" key="4">
    <source>
        <dbReference type="ARBA" id="ARBA00022475"/>
    </source>
</evidence>
<name>A0A226ES79_FOLCA</name>
<evidence type="ECO:0000313" key="16">
    <source>
        <dbReference type="EMBL" id="OXA60473.1"/>
    </source>
</evidence>
<organism evidence="16 17">
    <name type="scientific">Folsomia candida</name>
    <name type="common">Springtail</name>
    <dbReference type="NCBI Taxonomy" id="158441"/>
    <lineage>
        <taxon>Eukaryota</taxon>
        <taxon>Metazoa</taxon>
        <taxon>Ecdysozoa</taxon>
        <taxon>Arthropoda</taxon>
        <taxon>Hexapoda</taxon>
        <taxon>Collembola</taxon>
        <taxon>Entomobryomorpha</taxon>
        <taxon>Isotomoidea</taxon>
        <taxon>Isotomidae</taxon>
        <taxon>Proisotominae</taxon>
        <taxon>Folsomia</taxon>
    </lineage>
</organism>
<dbReference type="SUPFAM" id="SSF82199">
    <property type="entry name" value="SET domain"/>
    <property type="match status" value="1"/>
</dbReference>
<dbReference type="GO" id="GO:0008170">
    <property type="term" value="F:N-methyltransferase activity"/>
    <property type="evidence" value="ECO:0007669"/>
    <property type="project" value="UniProtKB-ARBA"/>
</dbReference>
<dbReference type="CDD" id="cd10536">
    <property type="entry name" value="SET_SMYD4"/>
    <property type="match status" value="1"/>
</dbReference>
<keyword evidence="4" id="KW-1003">Cell membrane</keyword>
<dbReference type="GO" id="GO:0042826">
    <property type="term" value="F:histone deacetylase binding"/>
    <property type="evidence" value="ECO:0007669"/>
    <property type="project" value="TreeGrafter"/>
</dbReference>
<dbReference type="PANTHER" id="PTHR46165">
    <property type="entry name" value="SET AND MYND DOMAIN-CONTAINING PROTEIN 4"/>
    <property type="match status" value="1"/>
</dbReference>
<protein>
    <submittedName>
        <fullName evidence="16">SET and MYND domain-containing protein 4</fullName>
    </submittedName>
</protein>
<evidence type="ECO:0000256" key="11">
    <source>
        <dbReference type="ARBA" id="ARBA00023136"/>
    </source>
</evidence>
<dbReference type="Gene3D" id="2.170.270.10">
    <property type="entry name" value="SET domain"/>
    <property type="match status" value="1"/>
</dbReference>
<evidence type="ECO:0000313" key="17">
    <source>
        <dbReference type="Proteomes" id="UP000198287"/>
    </source>
</evidence>
<dbReference type="STRING" id="158441.A0A226ES79"/>
<dbReference type="InterPro" id="IPR046341">
    <property type="entry name" value="SET_dom_sf"/>
</dbReference>
<evidence type="ECO:0000256" key="8">
    <source>
        <dbReference type="ARBA" id="ARBA00022691"/>
    </source>
</evidence>
<keyword evidence="12" id="KW-0539">Nucleus</keyword>
<keyword evidence="11 14" id="KW-0472">Membrane</keyword>
<dbReference type="Proteomes" id="UP000198287">
    <property type="component" value="Unassembled WGS sequence"/>
</dbReference>
<dbReference type="GO" id="GO:0005886">
    <property type="term" value="C:plasma membrane"/>
    <property type="evidence" value="ECO:0007669"/>
    <property type="project" value="UniProtKB-SubCell"/>
</dbReference>
<dbReference type="Gene3D" id="6.10.140.2220">
    <property type="match status" value="1"/>
</dbReference>